<dbReference type="Proteomes" id="UP001501495">
    <property type="component" value="Unassembled WGS sequence"/>
</dbReference>
<feature type="transmembrane region" description="Helical" evidence="1">
    <location>
        <begin position="153"/>
        <end position="180"/>
    </location>
</feature>
<reference evidence="3" key="1">
    <citation type="journal article" date="2019" name="Int. J. Syst. Evol. Microbiol.">
        <title>The Global Catalogue of Microorganisms (GCM) 10K type strain sequencing project: providing services to taxonomists for standard genome sequencing and annotation.</title>
        <authorList>
            <consortium name="The Broad Institute Genomics Platform"/>
            <consortium name="The Broad Institute Genome Sequencing Center for Infectious Disease"/>
            <person name="Wu L."/>
            <person name="Ma J."/>
        </authorList>
    </citation>
    <scope>NUCLEOTIDE SEQUENCE [LARGE SCALE GENOMIC DNA]</scope>
    <source>
        <strain evidence="3">JCM 16703</strain>
    </source>
</reference>
<feature type="transmembrane region" description="Helical" evidence="1">
    <location>
        <begin position="331"/>
        <end position="351"/>
    </location>
</feature>
<keyword evidence="1" id="KW-0472">Membrane</keyword>
<feature type="transmembrane region" description="Helical" evidence="1">
    <location>
        <begin position="68"/>
        <end position="89"/>
    </location>
</feature>
<evidence type="ECO:0008006" key="4">
    <source>
        <dbReference type="Google" id="ProtNLM"/>
    </source>
</evidence>
<keyword evidence="1" id="KW-1133">Transmembrane helix</keyword>
<keyword evidence="1" id="KW-0812">Transmembrane</keyword>
<feature type="transmembrane region" description="Helical" evidence="1">
    <location>
        <begin position="558"/>
        <end position="576"/>
    </location>
</feature>
<accession>A0ABP7XGI1</accession>
<feature type="transmembrane region" description="Helical" evidence="1">
    <location>
        <begin position="363"/>
        <end position="386"/>
    </location>
</feature>
<feature type="transmembrane region" description="Helical" evidence="1">
    <location>
        <begin position="254"/>
        <end position="274"/>
    </location>
</feature>
<gene>
    <name evidence="2" type="ORF">GCM10022215_13270</name>
</gene>
<evidence type="ECO:0000256" key="1">
    <source>
        <dbReference type="SAM" id="Phobius"/>
    </source>
</evidence>
<feature type="transmembrane region" description="Helical" evidence="1">
    <location>
        <begin position="119"/>
        <end position="141"/>
    </location>
</feature>
<feature type="transmembrane region" description="Helical" evidence="1">
    <location>
        <begin position="96"/>
        <end position="113"/>
    </location>
</feature>
<evidence type="ECO:0000313" key="2">
    <source>
        <dbReference type="EMBL" id="GAA4114856.1"/>
    </source>
</evidence>
<comment type="caution">
    <text evidence="2">The sequence shown here is derived from an EMBL/GenBank/DDBJ whole genome shotgun (WGS) entry which is preliminary data.</text>
</comment>
<proteinExistence type="predicted"/>
<sequence>MPAVTVVVTVAVLAPLLVRGGYALVGDMVFVPHQPWKAAWWGGDGALPRAVPMDALVSIVTQLLPGWVLQRVLLLGAFLAGGLGIGRLVRALRPDAGLAVVAAVTLYLWNPWVHDHLAMGQWAILAGYLLLPYAALAAHRVRADGVRAGAPGLVLALTAAAVCSPASGVMAVLTALVLVLPRRADAAATLAVGAIANLPWLVPSAAATGARVSTGGVFAAFAPRGESDLGVVASLLSLGGTWKTSVAAPERGSAVIVGLAVLLTLTCLVGAALARRRGDDAARATVDRLAVLALLALAIALLPVLPGGAGVLDDLAGSVPGLALFRDAERYLAPAALVLAVGAVDVVRDLLDRAVPGRGSLRAAAALVVVAPVLFLPSLAGGAGALDPVDYPPGWDAVADRLAAADAPVTVVLPWEGNYRGFAWNPEHAVLDPAPRYLPGTVVIDDRLVLQQEGRTVVVPSEDPAARAVDAALGATTPQARAAALADLGVTHVLLETPQDAAAAADQRADLPAGTDVVEADGLLLRALPPPSAAPASTERIITGSSVRLRFSVGVSNALTSLLAGVMVVVTSRRAGLGRDRRRR</sequence>
<organism evidence="2 3">
    <name type="scientific">Nocardioides fonticola</name>
    <dbReference type="NCBI Taxonomy" id="450363"/>
    <lineage>
        <taxon>Bacteria</taxon>
        <taxon>Bacillati</taxon>
        <taxon>Actinomycetota</taxon>
        <taxon>Actinomycetes</taxon>
        <taxon>Propionibacteriales</taxon>
        <taxon>Nocardioidaceae</taxon>
        <taxon>Nocardioides</taxon>
    </lineage>
</organism>
<name>A0ABP7XGI1_9ACTN</name>
<protein>
    <recommendedName>
        <fullName evidence="4">YfhO family protein</fullName>
    </recommendedName>
</protein>
<dbReference type="EMBL" id="BAAAZH010000010">
    <property type="protein sequence ID" value="GAA4114856.1"/>
    <property type="molecule type" value="Genomic_DNA"/>
</dbReference>
<dbReference type="RefSeq" id="WP_344732492.1">
    <property type="nucleotide sequence ID" value="NZ_BAAAZH010000010.1"/>
</dbReference>
<keyword evidence="3" id="KW-1185">Reference proteome</keyword>
<feature type="transmembrane region" description="Helical" evidence="1">
    <location>
        <begin position="286"/>
        <end position="311"/>
    </location>
</feature>
<evidence type="ECO:0000313" key="3">
    <source>
        <dbReference type="Proteomes" id="UP001501495"/>
    </source>
</evidence>